<dbReference type="EMBL" id="CP000647">
    <property type="protein sequence ID" value="ABR77862.1"/>
    <property type="molecule type" value="Genomic_DNA"/>
</dbReference>
<name>A6TB91_KLEP7</name>
<feature type="compositionally biased region" description="Basic and acidic residues" evidence="1">
    <location>
        <begin position="60"/>
        <end position="72"/>
    </location>
</feature>
<gene>
    <name evidence="2" type="ORF">KPN_02442</name>
</gene>
<dbReference type="PaxDb" id="272620-KPN_02442"/>
<dbReference type="EnsemblBacteria" id="ABR77862">
    <property type="protein sequence ID" value="ABR77862"/>
    <property type="gene ID" value="KPN_02442"/>
</dbReference>
<proteinExistence type="predicted"/>
<dbReference type="AlphaFoldDB" id="A6TB91"/>
<protein>
    <submittedName>
        <fullName evidence="2">Uncharacterized protein</fullName>
    </submittedName>
</protein>
<feature type="region of interest" description="Disordered" evidence="1">
    <location>
        <begin position="1"/>
        <end position="82"/>
    </location>
</feature>
<accession>A6TB91</accession>
<reference evidence="2 3" key="1">
    <citation type="journal article" date="2001" name="Nature">
        <title>Complete genome sequence of Salmonella enterica serovar Typhimurium LT2.</title>
        <authorList>
            <person name="McClelland M."/>
            <person name="Sanderson K.E."/>
            <person name="Spieth J."/>
            <person name="Clifton S.W."/>
            <person name="Latreille P."/>
            <person name="Courtney L."/>
            <person name="Porwollik S."/>
            <person name="Ali J."/>
            <person name="Dante M."/>
            <person name="Du F."/>
            <person name="Hou S."/>
            <person name="Layman D."/>
            <person name="Leonard S."/>
            <person name="Nguyen C."/>
            <person name="Scott K."/>
            <person name="Holmes A."/>
            <person name="Grewal N."/>
            <person name="Mulvaney E."/>
            <person name="Ryan E."/>
            <person name="Sun H."/>
            <person name="Florea L."/>
            <person name="Miller W."/>
            <person name="Stoneking T."/>
            <person name="Nhan M."/>
            <person name="Waterston R."/>
            <person name="Wilson R.K."/>
        </authorList>
    </citation>
    <scope>NUCLEOTIDE SEQUENCE [LARGE SCALE GENOMIC DNA]</scope>
    <source>
        <strain evidence="3">ATCC 700721 / MGH 78578</strain>
    </source>
</reference>
<dbReference type="HOGENOM" id="CLU_2553759_0_0_6"/>
<organism evidence="2 3">
    <name type="scientific">Klebsiella pneumoniae subsp. pneumoniae (strain ATCC 700721 / MGH 78578)</name>
    <dbReference type="NCBI Taxonomy" id="272620"/>
    <lineage>
        <taxon>Bacteria</taxon>
        <taxon>Pseudomonadati</taxon>
        <taxon>Pseudomonadota</taxon>
        <taxon>Gammaproteobacteria</taxon>
        <taxon>Enterobacterales</taxon>
        <taxon>Enterobacteriaceae</taxon>
        <taxon>Klebsiella/Raoultella group</taxon>
        <taxon>Klebsiella</taxon>
        <taxon>Klebsiella pneumoniae complex</taxon>
    </lineage>
</organism>
<dbReference type="Proteomes" id="UP000000265">
    <property type="component" value="Chromosome"/>
</dbReference>
<reference evidence="2 3" key="2">
    <citation type="submission" date="2006-09" db="EMBL/GenBank/DDBJ databases">
        <authorList>
            <consortium name="The Klebsiella pneumonia Genome Sequencing Project"/>
            <person name="McClelland M."/>
            <person name="Sanderson E.K."/>
            <person name="Spieth J."/>
            <person name="Clifton W.S."/>
            <person name="Latreille P."/>
            <person name="Sabo A."/>
            <person name="Pepin K."/>
            <person name="Bhonagiri V."/>
            <person name="Porwollik S."/>
            <person name="Ali J."/>
            <person name="Wilson R.K."/>
        </authorList>
    </citation>
    <scope>NUCLEOTIDE SEQUENCE [LARGE SCALE GENOMIC DNA]</scope>
    <source>
        <strain evidence="3">ATCC 700721 / MGH 78578</strain>
    </source>
</reference>
<evidence type="ECO:0000313" key="2">
    <source>
        <dbReference type="EMBL" id="ABR77862.1"/>
    </source>
</evidence>
<evidence type="ECO:0000313" key="3">
    <source>
        <dbReference type="Proteomes" id="UP000000265"/>
    </source>
</evidence>
<feature type="compositionally biased region" description="Basic and acidic residues" evidence="1">
    <location>
        <begin position="29"/>
        <end position="42"/>
    </location>
</feature>
<evidence type="ECO:0000256" key="1">
    <source>
        <dbReference type="SAM" id="MobiDB-lite"/>
    </source>
</evidence>
<sequence>MPGDGGRAQAADHRDNDRGQPVQTKRGKRIEDVALPHGEHHGQRGGHLSVRDAAFIHNRQRGERGGKADKVNLDQGEGAHPG</sequence>
<dbReference type="KEGG" id="kpn:KPN_02442"/>